<gene>
    <name evidence="1" type="ORF">V7S43_007259</name>
</gene>
<proteinExistence type="predicted"/>
<comment type="caution">
    <text evidence="1">The sequence shown here is derived from an EMBL/GenBank/DDBJ whole genome shotgun (WGS) entry which is preliminary data.</text>
</comment>
<keyword evidence="2" id="KW-1185">Reference proteome</keyword>
<dbReference type="EMBL" id="JBIMZQ010000013">
    <property type="protein sequence ID" value="KAL3667706.1"/>
    <property type="molecule type" value="Genomic_DNA"/>
</dbReference>
<dbReference type="Proteomes" id="UP001632037">
    <property type="component" value="Unassembled WGS sequence"/>
</dbReference>
<name>A0ABD3FPS7_9STRA</name>
<sequence length="51" mass="5952">MQDETQKDRNLWVRFATYAYDSARHATAMLAPNELMMGRKLRAPNELLRGL</sequence>
<reference evidence="1 2" key="1">
    <citation type="submission" date="2024-09" db="EMBL/GenBank/DDBJ databases">
        <title>Genome sequencing and assembly of Phytophthora oleae, isolate VK10A, causative agent of rot of olive drupes.</title>
        <authorList>
            <person name="Conti Taguali S."/>
            <person name="Riolo M."/>
            <person name="La Spada F."/>
            <person name="Cacciola S.O."/>
            <person name="Dionisio G."/>
        </authorList>
    </citation>
    <scope>NUCLEOTIDE SEQUENCE [LARGE SCALE GENOMIC DNA]</scope>
    <source>
        <strain evidence="1 2">VK10A</strain>
    </source>
</reference>
<accession>A0ABD3FPS7</accession>
<evidence type="ECO:0000313" key="1">
    <source>
        <dbReference type="EMBL" id="KAL3667706.1"/>
    </source>
</evidence>
<organism evidence="1 2">
    <name type="scientific">Phytophthora oleae</name>
    <dbReference type="NCBI Taxonomy" id="2107226"/>
    <lineage>
        <taxon>Eukaryota</taxon>
        <taxon>Sar</taxon>
        <taxon>Stramenopiles</taxon>
        <taxon>Oomycota</taxon>
        <taxon>Peronosporomycetes</taxon>
        <taxon>Peronosporales</taxon>
        <taxon>Peronosporaceae</taxon>
        <taxon>Phytophthora</taxon>
    </lineage>
</organism>
<protein>
    <submittedName>
        <fullName evidence="1">Uncharacterized protein</fullName>
    </submittedName>
</protein>
<dbReference type="AlphaFoldDB" id="A0ABD3FPS7"/>
<evidence type="ECO:0000313" key="2">
    <source>
        <dbReference type="Proteomes" id="UP001632037"/>
    </source>
</evidence>